<evidence type="ECO:0000313" key="2">
    <source>
        <dbReference type="Proteomes" id="UP001143910"/>
    </source>
</evidence>
<sequence length="702" mass="77804">MPAKEGSMSDPGWSATLTQLSTIIGTRARYNREERGWDPRRDTNGNGDQNRQPTSEHQAATSVGQGASPIDTLPDRVSRAVVSTQADALNLLFEAAEAYHTTDTSVTTAQAGQSAAGGCNPHGNLVETPRSHVPVTEHWLHPADNDGFVVSPDSVWIFGKLKFVKKRWLSAQEAATYVHLFFKNMIPLTPILTRFYGDPQNFHALVTKEPVLCTVILTLSSRYHLLHGDAWVSRSYFLHNRLWRYCDSLLQRVFWGQEKGLSSSTRSLGTIEALLLMVEWHARSLHLPPDTEAWDSDDDESDQREDISSHVPKRWLEGVVEPMGRSARMSWAMIQAAASLSQELGVFDEANDSSRTPGSAAATHDLAVHRKKRLKALVYVYINQVAFRMGHSALIPNNLVNPPPGLLDLSGEGEMSDQWKSLMTMWVDLTSITRTSHDLIFASQSVTREVIQNKSSLCIFISVDFLFLKVYIFSLALQAAAERKLCQTDQNTSAANVLLAPVGFEHEDYSFIQETIINANELLQTVIDFSNTGGLRYAPVRVYVRIISTCIFLLKLLQALALGVPAEQLNSSLARIDQCAKALRVHIVDDVHLAGIFASLLETYTRGFRVRFVPVPNITALGLQSAYQDNSFVQDANADTQADLSMANGLSGDMGMGSEASAYEWFAHPFEASMAPFGVDFGQPYGVFDGELDFIWTPYKEA</sequence>
<dbReference type="EMBL" id="JANJQO010000112">
    <property type="protein sequence ID" value="KAJ2981766.1"/>
    <property type="molecule type" value="Genomic_DNA"/>
</dbReference>
<organism evidence="1 2">
    <name type="scientific">Zarea fungicola</name>
    <dbReference type="NCBI Taxonomy" id="93591"/>
    <lineage>
        <taxon>Eukaryota</taxon>
        <taxon>Fungi</taxon>
        <taxon>Dikarya</taxon>
        <taxon>Ascomycota</taxon>
        <taxon>Pezizomycotina</taxon>
        <taxon>Sordariomycetes</taxon>
        <taxon>Hypocreomycetidae</taxon>
        <taxon>Hypocreales</taxon>
        <taxon>Cordycipitaceae</taxon>
        <taxon>Zarea</taxon>
    </lineage>
</organism>
<protein>
    <submittedName>
        <fullName evidence="1">Uncharacterized protein</fullName>
    </submittedName>
</protein>
<dbReference type="Proteomes" id="UP001143910">
    <property type="component" value="Unassembled WGS sequence"/>
</dbReference>
<reference evidence="1" key="1">
    <citation type="submission" date="2022-08" db="EMBL/GenBank/DDBJ databases">
        <title>Genome Sequence of Lecanicillium fungicola.</title>
        <authorList>
            <person name="Buettner E."/>
        </authorList>
    </citation>
    <scope>NUCLEOTIDE SEQUENCE</scope>
    <source>
        <strain evidence="1">Babe33</strain>
    </source>
</reference>
<gene>
    <name evidence="1" type="ORF">NQ176_g1827</name>
</gene>
<accession>A0ACC1NSC8</accession>
<evidence type="ECO:0000313" key="1">
    <source>
        <dbReference type="EMBL" id="KAJ2981766.1"/>
    </source>
</evidence>
<comment type="caution">
    <text evidence="1">The sequence shown here is derived from an EMBL/GenBank/DDBJ whole genome shotgun (WGS) entry which is preliminary data.</text>
</comment>
<name>A0ACC1NSC8_9HYPO</name>
<proteinExistence type="predicted"/>
<keyword evidence="2" id="KW-1185">Reference proteome</keyword>